<name>A0A6G1WUQ7_9HYPH</name>
<gene>
    <name evidence="2" type="ORF">GHJ91_31395</name>
</gene>
<feature type="domain" description="Gene product 88" evidence="1">
    <location>
        <begin position="17"/>
        <end position="268"/>
    </location>
</feature>
<dbReference type="EMBL" id="WISB01000205">
    <property type="protein sequence ID" value="MQW73436.1"/>
    <property type="molecule type" value="Genomic_DNA"/>
</dbReference>
<dbReference type="RefSeq" id="WP_153414213.1">
    <property type="nucleotide sequence ID" value="NZ_WISB01000205.1"/>
</dbReference>
<accession>A0A6G1WUQ7</accession>
<reference evidence="2" key="1">
    <citation type="journal article" date="2013" name="Genome Biol.">
        <title>Comparative genomics of the core and accessory genomes of 48 Sinorhizobium strains comprising five genospecies.</title>
        <authorList>
            <person name="Sugawara M."/>
            <person name="Epstein B."/>
            <person name="Badgley B.D."/>
            <person name="Unno T."/>
            <person name="Xu L."/>
            <person name="Reese J."/>
            <person name="Gyaneshwar P."/>
            <person name="Denny R."/>
            <person name="Mudge J."/>
            <person name="Bharti A.K."/>
            <person name="Farmer A.D."/>
            <person name="May G.D."/>
            <person name="Woodward J.E."/>
            <person name="Medigue C."/>
            <person name="Vallenet D."/>
            <person name="Lajus A."/>
            <person name="Rouy Z."/>
            <person name="Martinez-Vaz B."/>
            <person name="Tiffin P."/>
            <person name="Young N.D."/>
            <person name="Sadowsky M.J."/>
        </authorList>
    </citation>
    <scope>NUCLEOTIDE SEQUENCE</scope>
    <source>
        <strain evidence="2">M1</strain>
    </source>
</reference>
<evidence type="ECO:0000259" key="1">
    <source>
        <dbReference type="Pfam" id="PF17338"/>
    </source>
</evidence>
<proteinExistence type="predicted"/>
<dbReference type="InterPro" id="IPR020290">
    <property type="entry name" value="Gp88"/>
</dbReference>
<comment type="caution">
    <text evidence="2">The sequence shown here is derived from an EMBL/GenBank/DDBJ whole genome shotgun (WGS) entry which is preliminary data.</text>
</comment>
<organism evidence="2">
    <name type="scientific">Sinorhizobium medicae</name>
    <dbReference type="NCBI Taxonomy" id="110321"/>
    <lineage>
        <taxon>Bacteria</taxon>
        <taxon>Pseudomonadati</taxon>
        <taxon>Pseudomonadota</taxon>
        <taxon>Alphaproteobacteria</taxon>
        <taxon>Hyphomicrobiales</taxon>
        <taxon>Rhizobiaceae</taxon>
        <taxon>Sinorhizobium/Ensifer group</taxon>
        <taxon>Sinorhizobium</taxon>
    </lineage>
</organism>
<evidence type="ECO:0000313" key="2">
    <source>
        <dbReference type="EMBL" id="MQW73436.1"/>
    </source>
</evidence>
<protein>
    <recommendedName>
        <fullName evidence="1">Gene product 88 domain-containing protein</fullName>
    </recommendedName>
</protein>
<dbReference type="Pfam" id="PF17338">
    <property type="entry name" value="GP88"/>
    <property type="match status" value="1"/>
</dbReference>
<dbReference type="AlphaFoldDB" id="A0A6G1WUQ7"/>
<sequence>MPGTPVFKSPTILAGLNAKTIKGDKREEYATAIMYLAPAKMAGGANLCAMAREAGCDPTHDNGGCLVNSGQAQVFSSIKRARIAKTQRYLANRAEFMAELVRDVQRFIKWCAKHGVKPAVRLNGTSDIQWEVAHPCDKDGERFTSIMEAFPEVQFYDYTKVYKRVYRQLPSNYQLVLSYSGANQRYADAVIGAAKDTGANVAVVFRSKGLRDSIVGLSEHLEGQERFMNRAVIDGDQTDLRFLDPQGVIVGLYAKGRAAKADTSGFVVD</sequence>